<evidence type="ECO:0000313" key="1">
    <source>
        <dbReference type="EMBL" id="RCN49544.1"/>
    </source>
</evidence>
<dbReference type="STRING" id="29170.A0A368GYY3"/>
<name>A0A368GYY3_ANCCA</name>
<sequence length="128" mass="14878">MDSKIIRLRELVSTDANYAAQFYLECVCHADETERILNRTSSRDKKRRKPKVFRDTVSTISAHTIQSVPSTSAIVDLILPERSVSTQQPRWWEQLPIHRKEEEYVDGQDEVRHLWKTQPTCPGTCLPL</sequence>
<gene>
    <name evidence="1" type="ORF">ANCCAN_04316</name>
</gene>
<proteinExistence type="predicted"/>
<dbReference type="Proteomes" id="UP000252519">
    <property type="component" value="Unassembled WGS sequence"/>
</dbReference>
<dbReference type="AlphaFoldDB" id="A0A368GYY3"/>
<reference evidence="1 2" key="1">
    <citation type="submission" date="2014-10" db="EMBL/GenBank/DDBJ databases">
        <title>Draft genome of the hookworm Ancylostoma caninum.</title>
        <authorList>
            <person name="Mitreva M."/>
        </authorList>
    </citation>
    <scope>NUCLEOTIDE SEQUENCE [LARGE SCALE GENOMIC DNA]</scope>
    <source>
        <strain evidence="1 2">Baltimore</strain>
    </source>
</reference>
<keyword evidence="2" id="KW-1185">Reference proteome</keyword>
<evidence type="ECO:0000313" key="2">
    <source>
        <dbReference type="Proteomes" id="UP000252519"/>
    </source>
</evidence>
<dbReference type="EMBL" id="JOJR01000032">
    <property type="protein sequence ID" value="RCN49544.1"/>
    <property type="molecule type" value="Genomic_DNA"/>
</dbReference>
<comment type="caution">
    <text evidence="1">The sequence shown here is derived from an EMBL/GenBank/DDBJ whole genome shotgun (WGS) entry which is preliminary data.</text>
</comment>
<accession>A0A368GYY3</accession>
<organism evidence="1 2">
    <name type="scientific">Ancylostoma caninum</name>
    <name type="common">Dog hookworm</name>
    <dbReference type="NCBI Taxonomy" id="29170"/>
    <lineage>
        <taxon>Eukaryota</taxon>
        <taxon>Metazoa</taxon>
        <taxon>Ecdysozoa</taxon>
        <taxon>Nematoda</taxon>
        <taxon>Chromadorea</taxon>
        <taxon>Rhabditida</taxon>
        <taxon>Rhabditina</taxon>
        <taxon>Rhabditomorpha</taxon>
        <taxon>Strongyloidea</taxon>
        <taxon>Ancylostomatidae</taxon>
        <taxon>Ancylostomatinae</taxon>
        <taxon>Ancylostoma</taxon>
    </lineage>
</organism>
<dbReference type="OrthoDB" id="6581954at2759"/>
<protein>
    <submittedName>
        <fullName evidence="1">Uncharacterized protein</fullName>
    </submittedName>
</protein>